<organism evidence="1 2">
    <name type="scientific">Colletotrichum higginsianum (strain IMI 349063)</name>
    <name type="common">Crucifer anthracnose fungus</name>
    <dbReference type="NCBI Taxonomy" id="759273"/>
    <lineage>
        <taxon>Eukaryota</taxon>
        <taxon>Fungi</taxon>
        <taxon>Dikarya</taxon>
        <taxon>Ascomycota</taxon>
        <taxon>Pezizomycotina</taxon>
        <taxon>Sordariomycetes</taxon>
        <taxon>Hypocreomycetidae</taxon>
        <taxon>Glomerellales</taxon>
        <taxon>Glomerellaceae</taxon>
        <taxon>Colletotrichum</taxon>
        <taxon>Colletotrichum destructivum species complex</taxon>
    </lineage>
</organism>
<proteinExistence type="predicted"/>
<sequence length="209" mass="22941">MTSSRISLIHYYTSQTSYSTSQTNPTDAIFPCLNDPLPLRLVKRGKVLGRHTKLHRLRLPGLQPDLVKRHEYLDRCVRRPLRLPGVDLHHGPAGDGPRIGHIHRDLKLVRHVGFPGDPEAGVVKGRVREAVAEREVHHLLSDPVVVPVPDEHALGVLDPELAPGVPLAGEVPVRRRVLDARREADGQLSLRAHGAREHVGDGVAALLAG</sequence>
<accession>H1W186</accession>
<reference evidence="2" key="1">
    <citation type="journal article" date="2012" name="Nat. Genet.">
        <title>Lifestyle transitions in plant pathogenic Colletotrichum fungi deciphered by genome and transcriptome analyses.</title>
        <authorList>
            <person name="O'Connell R.J."/>
            <person name="Thon M.R."/>
            <person name="Hacquard S."/>
            <person name="Amyotte S.G."/>
            <person name="Kleemann J."/>
            <person name="Torres M.F."/>
            <person name="Damm U."/>
            <person name="Buiate E.A."/>
            <person name="Epstein L."/>
            <person name="Alkan N."/>
            <person name="Altmueller J."/>
            <person name="Alvarado-Balderrama L."/>
            <person name="Bauser C.A."/>
            <person name="Becker C."/>
            <person name="Birren B.W."/>
            <person name="Chen Z."/>
            <person name="Choi J."/>
            <person name="Crouch J.A."/>
            <person name="Duvick J.P."/>
            <person name="Farman M.A."/>
            <person name="Gan P."/>
            <person name="Heiman D."/>
            <person name="Henrissat B."/>
            <person name="Howard R.J."/>
            <person name="Kabbage M."/>
            <person name="Koch C."/>
            <person name="Kracher B."/>
            <person name="Kubo Y."/>
            <person name="Law A.D."/>
            <person name="Lebrun M.-H."/>
            <person name="Lee Y.-H."/>
            <person name="Miyara I."/>
            <person name="Moore N."/>
            <person name="Neumann U."/>
            <person name="Nordstroem K."/>
            <person name="Panaccione D.G."/>
            <person name="Panstruga R."/>
            <person name="Place M."/>
            <person name="Proctor R.H."/>
            <person name="Prusky D."/>
            <person name="Rech G."/>
            <person name="Reinhardt R."/>
            <person name="Rollins J.A."/>
            <person name="Rounsley S."/>
            <person name="Schardl C.L."/>
            <person name="Schwartz D.C."/>
            <person name="Shenoy N."/>
            <person name="Shirasu K."/>
            <person name="Sikhakolli U.R."/>
            <person name="Stueber K."/>
            <person name="Sukno S.A."/>
            <person name="Sweigard J.A."/>
            <person name="Takano Y."/>
            <person name="Takahara H."/>
            <person name="Trail F."/>
            <person name="van der Does H.C."/>
            <person name="Voll L.M."/>
            <person name="Will I."/>
            <person name="Young S."/>
            <person name="Zeng Q."/>
            <person name="Zhang J."/>
            <person name="Zhou S."/>
            <person name="Dickman M.B."/>
            <person name="Schulze-Lefert P."/>
            <person name="Ver Loren van Themaat E."/>
            <person name="Ma L.-J."/>
            <person name="Vaillancourt L.J."/>
        </authorList>
    </citation>
    <scope>NUCLEOTIDE SEQUENCE [LARGE SCALE GENOMIC DNA]</scope>
    <source>
        <strain evidence="2">IMI 349063</strain>
    </source>
</reference>
<gene>
    <name evidence="1" type="ORF">CH063_15063</name>
</gene>
<evidence type="ECO:0000313" key="1">
    <source>
        <dbReference type="EMBL" id="CCF46249.1"/>
    </source>
</evidence>
<name>H1W186_COLHI</name>
<dbReference type="EMBL" id="CACQ02008500">
    <property type="protein sequence ID" value="CCF46249.1"/>
    <property type="molecule type" value="Genomic_DNA"/>
</dbReference>
<evidence type="ECO:0000313" key="2">
    <source>
        <dbReference type="Proteomes" id="UP000007174"/>
    </source>
</evidence>
<dbReference type="Proteomes" id="UP000007174">
    <property type="component" value="Unassembled WGS sequence"/>
</dbReference>
<dbReference type="AlphaFoldDB" id="H1W186"/>
<dbReference type="HOGENOM" id="CLU_1315325_0_0_1"/>
<protein>
    <submittedName>
        <fullName evidence="1">Uncharacterized protein</fullName>
    </submittedName>
</protein>